<proteinExistence type="predicted"/>
<dbReference type="PANTHER" id="PTHR46844">
    <property type="entry name" value="SLR5058 PROTEIN"/>
    <property type="match status" value="1"/>
</dbReference>
<evidence type="ECO:0000313" key="1">
    <source>
        <dbReference type="EnsemblMetazoa" id="Aqu2.1.02467_001"/>
    </source>
</evidence>
<accession>A0A1X7SK23</accession>
<reference evidence="1" key="1">
    <citation type="submission" date="2017-05" db="UniProtKB">
        <authorList>
            <consortium name="EnsemblMetazoa"/>
        </authorList>
    </citation>
    <scope>IDENTIFICATION</scope>
</reference>
<dbReference type="PANTHER" id="PTHR46844:SF1">
    <property type="entry name" value="SLR5058 PROTEIN"/>
    <property type="match status" value="1"/>
</dbReference>
<dbReference type="AlphaFoldDB" id="A0A1X7SK23"/>
<dbReference type="EnsemblMetazoa" id="Aqu2.1.02467_001">
    <property type="protein sequence ID" value="Aqu2.1.02467_001"/>
    <property type="gene ID" value="Aqu2.1.02467"/>
</dbReference>
<sequence length="252" mass="29247">MVILIYRIGIHEDNGPSIPETLTELYEKFILHTIKRHVDIRPIYVNRSSEEGSISSSPKRIRSPEIGSISLLPEQLAPSFQKLCKLAYTKLANTEITFLASELRDQWETEAVEDNLGLMTVCREFYKETYQFLHLSIQEFLAAWWISNNESAEDIFKNRFDDGHFQMCLRFLAGLTKLKGSSYREIYDSRLDITSKWKSQDIKSETFMCDEIIAADADRISLLLLQLLYESKNVQLYKVCAESVNRSMCLFE</sequence>
<protein>
    <submittedName>
        <fullName evidence="1">Uncharacterized protein</fullName>
    </submittedName>
</protein>
<name>A0A1X7SK23_AMPQE</name>
<dbReference type="InParanoid" id="A0A1X7SK23"/>
<organism evidence="1">
    <name type="scientific">Amphimedon queenslandica</name>
    <name type="common">Sponge</name>
    <dbReference type="NCBI Taxonomy" id="400682"/>
    <lineage>
        <taxon>Eukaryota</taxon>
        <taxon>Metazoa</taxon>
        <taxon>Porifera</taxon>
        <taxon>Demospongiae</taxon>
        <taxon>Heteroscleromorpha</taxon>
        <taxon>Haplosclerida</taxon>
        <taxon>Niphatidae</taxon>
        <taxon>Amphimedon</taxon>
    </lineage>
</organism>